<dbReference type="Pfam" id="PF05721">
    <property type="entry name" value="PhyH"/>
    <property type="match status" value="1"/>
</dbReference>
<comment type="caution">
    <text evidence="2">The sequence shown here is derived from an EMBL/GenBank/DDBJ whole genome shotgun (WGS) entry which is preliminary data.</text>
</comment>
<dbReference type="AlphaFoldDB" id="A0A812N8Z1"/>
<name>A0A812N8Z1_9DINO</name>
<gene>
    <name evidence="2" type="primary">ectD</name>
    <name evidence="2" type="ORF">SNAT2548_LOCUS15511</name>
</gene>
<dbReference type="SUPFAM" id="SSF51197">
    <property type="entry name" value="Clavaminate synthase-like"/>
    <property type="match status" value="1"/>
</dbReference>
<evidence type="ECO:0000313" key="2">
    <source>
        <dbReference type="EMBL" id="CAE7294514.1"/>
    </source>
</evidence>
<dbReference type="PANTHER" id="PTHR20883">
    <property type="entry name" value="PHYTANOYL-COA DIOXYGENASE DOMAIN CONTAINING 1"/>
    <property type="match status" value="1"/>
</dbReference>
<dbReference type="GO" id="GO:0016491">
    <property type="term" value="F:oxidoreductase activity"/>
    <property type="evidence" value="ECO:0007669"/>
    <property type="project" value="UniProtKB-ARBA"/>
</dbReference>
<dbReference type="EMBL" id="CAJNDS010002001">
    <property type="protein sequence ID" value="CAE7294514.1"/>
    <property type="molecule type" value="Genomic_DNA"/>
</dbReference>
<dbReference type="GO" id="GO:0046872">
    <property type="term" value="F:metal ion binding"/>
    <property type="evidence" value="ECO:0007669"/>
    <property type="project" value="UniProtKB-ARBA"/>
</dbReference>
<keyword evidence="3" id="KW-1185">Reference proteome</keyword>
<protein>
    <submittedName>
        <fullName evidence="2">EctD protein</fullName>
    </submittedName>
</protein>
<comment type="cofactor">
    <cofactor evidence="1">
        <name>Fe cation</name>
        <dbReference type="ChEBI" id="CHEBI:24875"/>
    </cofactor>
</comment>
<dbReference type="PANTHER" id="PTHR20883:SF48">
    <property type="entry name" value="ECTOINE DIOXYGENASE"/>
    <property type="match status" value="1"/>
</dbReference>
<evidence type="ECO:0000256" key="1">
    <source>
        <dbReference type="ARBA" id="ARBA00001962"/>
    </source>
</evidence>
<dbReference type="Gene3D" id="2.60.120.620">
    <property type="entry name" value="q2cbj1_9rhob like domain"/>
    <property type="match status" value="1"/>
</dbReference>
<evidence type="ECO:0000313" key="3">
    <source>
        <dbReference type="Proteomes" id="UP000604046"/>
    </source>
</evidence>
<dbReference type="Proteomes" id="UP000604046">
    <property type="component" value="Unassembled WGS sequence"/>
</dbReference>
<organism evidence="2 3">
    <name type="scientific">Symbiodinium natans</name>
    <dbReference type="NCBI Taxonomy" id="878477"/>
    <lineage>
        <taxon>Eukaryota</taxon>
        <taxon>Sar</taxon>
        <taxon>Alveolata</taxon>
        <taxon>Dinophyceae</taxon>
        <taxon>Suessiales</taxon>
        <taxon>Symbiodiniaceae</taxon>
        <taxon>Symbiodinium</taxon>
    </lineage>
</organism>
<sequence>MAELLGEEELRQYEEDGCLFPVSGLFSTSRLAEVDALLSTLVEQRPQIDRGDACNLAPEDLLNLHLTCREVWDLCREPSCLRAASQLLGTTDLSVFTSRVLCKEPRTGKEIVWHQDSNYWPLTRPGNDKPRSELGPEDVDPLVSSLWLAVDDVTAENGPMEVLPFSAQPESRGQNVPASFILDAGGSTAGFDNFNLSLDSTRLNTAKRRKVEICRGEAEFHSAFTIHRSEANRSTKRRLAWIVRYCPTGTRVVGGVRGSFDEGYPLVPVMGKGAEERHGELHSILGGGSELAKIKHEVYAPCFGNAVQALKK</sequence>
<proteinExistence type="predicted"/>
<reference evidence="2" key="1">
    <citation type="submission" date="2021-02" db="EMBL/GenBank/DDBJ databases">
        <authorList>
            <person name="Dougan E. K."/>
            <person name="Rhodes N."/>
            <person name="Thang M."/>
            <person name="Chan C."/>
        </authorList>
    </citation>
    <scope>NUCLEOTIDE SEQUENCE</scope>
</reference>
<dbReference type="InterPro" id="IPR008775">
    <property type="entry name" value="Phytyl_CoA_dOase-like"/>
</dbReference>
<accession>A0A812N8Z1</accession>
<dbReference type="OrthoDB" id="445007at2759"/>